<keyword evidence="2" id="KW-1185">Reference proteome</keyword>
<dbReference type="Pfam" id="PF20562">
    <property type="entry name" value="DUF6772"/>
    <property type="match status" value="1"/>
</dbReference>
<dbReference type="EMBL" id="LT629772">
    <property type="protein sequence ID" value="SDT31517.1"/>
    <property type="molecule type" value="Genomic_DNA"/>
</dbReference>
<sequence>MSRPLLTSAGLLDDHRPLSRVVLADDFDHGLQGWTLLTGNYEGSLDTVLPEQRDFRPPMLSNLTMWDTGTAGSLHGSYAMKLATRARRDSIAVALKRLTWQRAEPIRIEAWLTSKPEATTMTLSDRDVRSFGIFLDLQDHDHRVMPHLRFLNADGDRRQHRWQYKPAPRRATQISGETRTHFHLGNDGWVDVPGGQQDLCYNELATKQNWHHLTVDFDLATMRFLGFAFNDRQWSGAELEPLTMPAWPNLDTMLNIGFWVDANTDTRSFLYVDSVVLSTGEEVDDA</sequence>
<evidence type="ECO:0000313" key="1">
    <source>
        <dbReference type="EMBL" id="SDT31517.1"/>
    </source>
</evidence>
<evidence type="ECO:0000313" key="2">
    <source>
        <dbReference type="Proteomes" id="UP000199103"/>
    </source>
</evidence>
<name>A0A1H1ZD78_9ACTN</name>
<dbReference type="RefSeq" id="WP_091528891.1">
    <property type="nucleotide sequence ID" value="NZ_LT629772.1"/>
</dbReference>
<gene>
    <name evidence="1" type="ORF">SAMN04489812_5139</name>
</gene>
<dbReference type="STRING" id="630515.SAMN04489812_5139"/>
<dbReference type="AlphaFoldDB" id="A0A1H1ZD78"/>
<organism evidence="1 2">
    <name type="scientific">Microlunatus soli</name>
    <dbReference type="NCBI Taxonomy" id="630515"/>
    <lineage>
        <taxon>Bacteria</taxon>
        <taxon>Bacillati</taxon>
        <taxon>Actinomycetota</taxon>
        <taxon>Actinomycetes</taxon>
        <taxon>Propionibacteriales</taxon>
        <taxon>Propionibacteriaceae</taxon>
        <taxon>Microlunatus</taxon>
    </lineage>
</organism>
<proteinExistence type="predicted"/>
<protein>
    <submittedName>
        <fullName evidence="1">Uncharacterized protein</fullName>
    </submittedName>
</protein>
<accession>A0A1H1ZD78</accession>
<dbReference type="Proteomes" id="UP000199103">
    <property type="component" value="Chromosome I"/>
</dbReference>
<dbReference type="InterPro" id="IPR046663">
    <property type="entry name" value="DUF6772"/>
</dbReference>
<dbReference type="OrthoDB" id="1030000at2"/>
<reference evidence="1 2" key="1">
    <citation type="submission" date="2016-10" db="EMBL/GenBank/DDBJ databases">
        <authorList>
            <person name="de Groot N.N."/>
        </authorList>
    </citation>
    <scope>NUCLEOTIDE SEQUENCE [LARGE SCALE GENOMIC DNA]</scope>
    <source>
        <strain evidence="1 2">DSM 21800</strain>
    </source>
</reference>